<protein>
    <submittedName>
        <fullName evidence="1">Uncharacterized protein</fullName>
    </submittedName>
</protein>
<sequence length="12" mass="1367">MFAQQSLQILST</sequence>
<accession>A0A0A9BRP9</accession>
<reference evidence="1" key="1">
    <citation type="submission" date="2014-09" db="EMBL/GenBank/DDBJ databases">
        <authorList>
            <person name="Magalhaes I.L.F."/>
            <person name="Oliveira U."/>
            <person name="Santos F.R."/>
            <person name="Vidigal T.H.D.A."/>
            <person name="Brescovit A.D."/>
            <person name="Santos A.J."/>
        </authorList>
    </citation>
    <scope>NUCLEOTIDE SEQUENCE</scope>
    <source>
        <tissue evidence="1">Shoot tissue taken approximately 20 cm above the soil surface</tissue>
    </source>
</reference>
<dbReference type="EMBL" id="GBRH01231261">
    <property type="protein sequence ID" value="JAD66634.1"/>
    <property type="molecule type" value="Transcribed_RNA"/>
</dbReference>
<proteinExistence type="predicted"/>
<evidence type="ECO:0000313" key="1">
    <source>
        <dbReference type="EMBL" id="JAD66634.1"/>
    </source>
</evidence>
<name>A0A0A9BRP9_ARUDO</name>
<reference evidence="1" key="2">
    <citation type="journal article" date="2015" name="Data Brief">
        <title>Shoot transcriptome of the giant reed, Arundo donax.</title>
        <authorList>
            <person name="Barrero R.A."/>
            <person name="Guerrero F.D."/>
            <person name="Moolhuijzen P."/>
            <person name="Goolsby J.A."/>
            <person name="Tidwell J."/>
            <person name="Bellgard S.E."/>
            <person name="Bellgard M.I."/>
        </authorList>
    </citation>
    <scope>NUCLEOTIDE SEQUENCE</scope>
    <source>
        <tissue evidence="1">Shoot tissue taken approximately 20 cm above the soil surface</tissue>
    </source>
</reference>
<organism evidence="1">
    <name type="scientific">Arundo donax</name>
    <name type="common">Giant reed</name>
    <name type="synonym">Donax arundinaceus</name>
    <dbReference type="NCBI Taxonomy" id="35708"/>
    <lineage>
        <taxon>Eukaryota</taxon>
        <taxon>Viridiplantae</taxon>
        <taxon>Streptophyta</taxon>
        <taxon>Embryophyta</taxon>
        <taxon>Tracheophyta</taxon>
        <taxon>Spermatophyta</taxon>
        <taxon>Magnoliopsida</taxon>
        <taxon>Liliopsida</taxon>
        <taxon>Poales</taxon>
        <taxon>Poaceae</taxon>
        <taxon>PACMAD clade</taxon>
        <taxon>Arundinoideae</taxon>
        <taxon>Arundineae</taxon>
        <taxon>Arundo</taxon>
    </lineage>
</organism>